<dbReference type="CDD" id="cd20379">
    <property type="entry name" value="Tudor_dTUD-like"/>
    <property type="match status" value="1"/>
</dbReference>
<reference evidence="2" key="1">
    <citation type="submission" date="2022-11" db="EMBL/GenBank/DDBJ databases">
        <authorList>
            <person name="Kikuchi T."/>
        </authorList>
    </citation>
    <scope>NUCLEOTIDE SEQUENCE</scope>
    <source>
        <strain evidence="2">PS1010</strain>
    </source>
</reference>
<name>A0A9P1MTW1_9PELO</name>
<evidence type="ECO:0008006" key="4">
    <source>
        <dbReference type="Google" id="ProtNLM"/>
    </source>
</evidence>
<proteinExistence type="predicted"/>
<gene>
    <name evidence="2" type="ORF">CAMP_LOCUS1333</name>
</gene>
<comment type="caution">
    <text evidence="2">The sequence shown here is derived from an EMBL/GenBank/DDBJ whole genome shotgun (WGS) entry which is preliminary data.</text>
</comment>
<protein>
    <recommendedName>
        <fullName evidence="4">Tudor domain-containing protein</fullName>
    </recommendedName>
</protein>
<feature type="region of interest" description="Disordered" evidence="1">
    <location>
        <begin position="295"/>
        <end position="321"/>
    </location>
</feature>
<organism evidence="2 3">
    <name type="scientific">Caenorhabditis angaria</name>
    <dbReference type="NCBI Taxonomy" id="860376"/>
    <lineage>
        <taxon>Eukaryota</taxon>
        <taxon>Metazoa</taxon>
        <taxon>Ecdysozoa</taxon>
        <taxon>Nematoda</taxon>
        <taxon>Chromadorea</taxon>
        <taxon>Rhabditida</taxon>
        <taxon>Rhabditina</taxon>
        <taxon>Rhabditomorpha</taxon>
        <taxon>Rhabditoidea</taxon>
        <taxon>Rhabditidae</taxon>
        <taxon>Peloderinae</taxon>
        <taxon>Caenorhabditis</taxon>
    </lineage>
</organism>
<dbReference type="AlphaFoldDB" id="A0A9P1MTW1"/>
<keyword evidence="3" id="KW-1185">Reference proteome</keyword>
<evidence type="ECO:0000256" key="1">
    <source>
        <dbReference type="SAM" id="MobiDB-lite"/>
    </source>
</evidence>
<sequence length="321" mass="37525">MTERIWEDTYDLAYRMYEKSIGIHRSDMDVFDRAVADKSARLIKFDEFTEIYELRVREASINQPIEPLVRGIAQCDVEEMKRRQQFANANYPKVLNIKLLHALPPNGFIAFNCQHKTTIVLENTLEYLADSLKPALIGDLFPGAILLRKKNDRIFRIMILGQNEDNKYNIIFIDNGVVGKSPIENLFMMKPGVDLSKFPCALIFARIRGFPWLTKSAFEEFQQYMNNWHQKEQIKAVIFKKDEQDNNFVIDFKGFSYRKMTISEQISPKMNENKDDPKMIKLDIMENMELSSISDTQMKRYSDSPKPVRKLRLPPKSADML</sequence>
<dbReference type="Proteomes" id="UP001152747">
    <property type="component" value="Unassembled WGS sequence"/>
</dbReference>
<dbReference type="EMBL" id="CANHGI010000001">
    <property type="protein sequence ID" value="CAI5438696.1"/>
    <property type="molecule type" value="Genomic_DNA"/>
</dbReference>
<evidence type="ECO:0000313" key="3">
    <source>
        <dbReference type="Proteomes" id="UP001152747"/>
    </source>
</evidence>
<accession>A0A9P1MTW1</accession>
<evidence type="ECO:0000313" key="2">
    <source>
        <dbReference type="EMBL" id="CAI5438696.1"/>
    </source>
</evidence>